<comment type="caution">
    <text evidence="1">The sequence shown here is derived from an EMBL/GenBank/DDBJ whole genome shotgun (WGS) entry which is preliminary data.</text>
</comment>
<proteinExistence type="predicted"/>
<dbReference type="Proteomes" id="UP001527181">
    <property type="component" value="Unassembled WGS sequence"/>
</dbReference>
<gene>
    <name evidence="1" type="ORF">M5X12_30665</name>
</gene>
<organism evidence="1 2">
    <name type="scientific">Paenibacillus alvei</name>
    <name type="common">Bacillus alvei</name>
    <dbReference type="NCBI Taxonomy" id="44250"/>
    <lineage>
        <taxon>Bacteria</taxon>
        <taxon>Bacillati</taxon>
        <taxon>Bacillota</taxon>
        <taxon>Bacilli</taxon>
        <taxon>Bacillales</taxon>
        <taxon>Paenibacillaceae</taxon>
        <taxon>Paenibacillus</taxon>
    </lineage>
</organism>
<evidence type="ECO:0000313" key="2">
    <source>
        <dbReference type="Proteomes" id="UP001527181"/>
    </source>
</evidence>
<evidence type="ECO:0000313" key="1">
    <source>
        <dbReference type="EMBL" id="MCY9764860.1"/>
    </source>
</evidence>
<reference evidence="1 2" key="1">
    <citation type="submission" date="2022-05" db="EMBL/GenBank/DDBJ databases">
        <title>Genome Sequencing of Bee-Associated Microbes.</title>
        <authorList>
            <person name="Dunlap C."/>
        </authorList>
    </citation>
    <scope>NUCLEOTIDE SEQUENCE [LARGE SCALE GENOMIC DNA]</scope>
    <source>
        <strain evidence="1 2">NRRL B-04010</strain>
    </source>
</reference>
<keyword evidence="2" id="KW-1185">Reference proteome</keyword>
<dbReference type="EMBL" id="JAMDNP010000131">
    <property type="protein sequence ID" value="MCY9764860.1"/>
    <property type="molecule type" value="Genomic_DNA"/>
</dbReference>
<accession>A0ABT4H797</accession>
<name>A0ABT4H797_PAEAL</name>
<dbReference type="RefSeq" id="WP_412102604.1">
    <property type="nucleotide sequence ID" value="NZ_JAMDNP010000131.1"/>
</dbReference>
<protein>
    <submittedName>
        <fullName evidence="1">Uncharacterized protein</fullName>
    </submittedName>
</protein>
<sequence length="18" mass="1946">MGWDQVGKKVTLTKGAVK</sequence>